<dbReference type="AlphaFoldDB" id="S9R591"/>
<keyword evidence="4 7" id="KW-0133">Cell shape</keyword>
<dbReference type="CDD" id="cd16913">
    <property type="entry name" value="YkuD_like"/>
    <property type="match status" value="1"/>
</dbReference>
<feature type="domain" description="L,D-TPase catalytic" evidence="8">
    <location>
        <begin position="45"/>
        <end position="146"/>
    </location>
</feature>
<evidence type="ECO:0000256" key="3">
    <source>
        <dbReference type="ARBA" id="ARBA00022679"/>
    </source>
</evidence>
<keyword evidence="5 7" id="KW-0573">Peptidoglycan synthesis</keyword>
<dbReference type="PROSITE" id="PS51257">
    <property type="entry name" value="PROKAR_LIPOPROTEIN"/>
    <property type="match status" value="1"/>
</dbReference>
<protein>
    <submittedName>
        <fullName evidence="9">Uncharacterized protein putative in bacteria</fullName>
    </submittedName>
</protein>
<reference evidence="9 10" key="1">
    <citation type="journal article" date="2013" name="Stand. Genomic Sci.">
        <title>Genome sequence of the reddish-pigmented Rubellimicrobium thermophilum type strain (DSM 16684(T)), a member of the Roseobacter clade.</title>
        <authorList>
            <person name="Fiebig A."/>
            <person name="Riedel T."/>
            <person name="Gronow S."/>
            <person name="Petersen J."/>
            <person name="Klenk H.P."/>
            <person name="Goker M."/>
        </authorList>
    </citation>
    <scope>NUCLEOTIDE SEQUENCE [LARGE SCALE GENOMIC DNA]</scope>
    <source>
        <strain evidence="9 10">DSM 16684</strain>
    </source>
</reference>
<evidence type="ECO:0000256" key="2">
    <source>
        <dbReference type="ARBA" id="ARBA00005992"/>
    </source>
</evidence>
<dbReference type="GO" id="GO:0008360">
    <property type="term" value="P:regulation of cell shape"/>
    <property type="evidence" value="ECO:0007669"/>
    <property type="project" value="UniProtKB-UniRule"/>
</dbReference>
<proteinExistence type="inferred from homology"/>
<organism evidence="9 10">
    <name type="scientific">Rubellimicrobium thermophilum DSM 16684</name>
    <dbReference type="NCBI Taxonomy" id="1123069"/>
    <lineage>
        <taxon>Bacteria</taxon>
        <taxon>Pseudomonadati</taxon>
        <taxon>Pseudomonadota</taxon>
        <taxon>Alphaproteobacteria</taxon>
        <taxon>Rhodobacterales</taxon>
        <taxon>Roseobacteraceae</taxon>
        <taxon>Rubellimicrobium</taxon>
    </lineage>
</organism>
<dbReference type="RefSeq" id="WP_021096892.1">
    <property type="nucleotide sequence ID" value="NZ_KE557320.1"/>
</dbReference>
<dbReference type="PANTHER" id="PTHR36699">
    <property type="entry name" value="LD-TRANSPEPTIDASE"/>
    <property type="match status" value="1"/>
</dbReference>
<keyword evidence="3" id="KW-0808">Transferase</keyword>
<dbReference type="Gene3D" id="2.40.440.10">
    <property type="entry name" value="L,D-transpeptidase catalytic domain-like"/>
    <property type="match status" value="1"/>
</dbReference>
<keyword evidence="10" id="KW-1185">Reference proteome</keyword>
<comment type="caution">
    <text evidence="7">Lacks conserved residue(s) required for the propagation of feature annotation.</text>
</comment>
<gene>
    <name evidence="9" type="ORF">ruthe_00787</name>
</gene>
<keyword evidence="6 7" id="KW-0961">Cell wall biogenesis/degradation</keyword>
<name>S9R591_9RHOB</name>
<dbReference type="GO" id="GO:0009252">
    <property type="term" value="P:peptidoglycan biosynthetic process"/>
    <property type="evidence" value="ECO:0007669"/>
    <property type="project" value="UniProtKB-UniPathway"/>
</dbReference>
<evidence type="ECO:0000259" key="8">
    <source>
        <dbReference type="PROSITE" id="PS52029"/>
    </source>
</evidence>
<dbReference type="InterPro" id="IPR038063">
    <property type="entry name" value="Transpep_catalytic_dom"/>
</dbReference>
<evidence type="ECO:0000256" key="4">
    <source>
        <dbReference type="ARBA" id="ARBA00022960"/>
    </source>
</evidence>
<evidence type="ECO:0000256" key="1">
    <source>
        <dbReference type="ARBA" id="ARBA00004752"/>
    </source>
</evidence>
<dbReference type="GO" id="GO:0016740">
    <property type="term" value="F:transferase activity"/>
    <property type="evidence" value="ECO:0007669"/>
    <property type="project" value="UniProtKB-KW"/>
</dbReference>
<dbReference type="PROSITE" id="PS52029">
    <property type="entry name" value="LD_TPASE"/>
    <property type="match status" value="1"/>
</dbReference>
<dbReference type="PATRIC" id="fig|1123069.3.peg.760"/>
<accession>S9R591</accession>
<evidence type="ECO:0000256" key="7">
    <source>
        <dbReference type="PROSITE-ProRule" id="PRU01373"/>
    </source>
</evidence>
<dbReference type="InterPro" id="IPR005490">
    <property type="entry name" value="LD_TPept_cat_dom"/>
</dbReference>
<evidence type="ECO:0000313" key="10">
    <source>
        <dbReference type="Proteomes" id="UP000015346"/>
    </source>
</evidence>
<dbReference type="Proteomes" id="UP000015346">
    <property type="component" value="Unassembled WGS sequence"/>
</dbReference>
<dbReference type="HOGENOM" id="CLU_102842_0_1_5"/>
<dbReference type="SUPFAM" id="SSF141523">
    <property type="entry name" value="L,D-transpeptidase catalytic domain-like"/>
    <property type="match status" value="1"/>
</dbReference>
<dbReference type="EMBL" id="AOLV01000009">
    <property type="protein sequence ID" value="EPX87118.1"/>
    <property type="molecule type" value="Genomic_DNA"/>
</dbReference>
<comment type="caution">
    <text evidence="9">The sequence shown here is derived from an EMBL/GenBank/DDBJ whole genome shotgun (WGS) entry which is preliminary data.</text>
</comment>
<dbReference type="STRING" id="1123069.ruthe_00787"/>
<evidence type="ECO:0000256" key="5">
    <source>
        <dbReference type="ARBA" id="ARBA00022984"/>
    </source>
</evidence>
<dbReference type="UniPathway" id="UPA00219"/>
<evidence type="ECO:0000313" key="9">
    <source>
        <dbReference type="EMBL" id="EPX87118.1"/>
    </source>
</evidence>
<sequence length="146" mass="15662">MISRRTLLAGGAVLTALSGCGSFRTKAPHHPGESAPDDNATGSVSALLVMKARRRLYLLDGQKVIREFHIALGSDPVGHKEREGDGRTPEGVYYIDRRNPRSRYHLALGISYPNAADIARAKELGVDPGGDIFIHGQPAFVPPGHG</sequence>
<dbReference type="PANTHER" id="PTHR36699:SF1">
    <property type="entry name" value="L,D-TRANSPEPTIDASE YAFK-RELATED"/>
    <property type="match status" value="1"/>
</dbReference>
<evidence type="ECO:0000256" key="6">
    <source>
        <dbReference type="ARBA" id="ARBA00023316"/>
    </source>
</evidence>
<dbReference type="Pfam" id="PF03734">
    <property type="entry name" value="YkuD"/>
    <property type="match status" value="1"/>
</dbReference>
<dbReference type="GO" id="GO:0071555">
    <property type="term" value="P:cell wall organization"/>
    <property type="evidence" value="ECO:0007669"/>
    <property type="project" value="UniProtKB-UniRule"/>
</dbReference>
<comment type="pathway">
    <text evidence="1 7">Cell wall biogenesis; peptidoglycan biosynthesis.</text>
</comment>
<comment type="similarity">
    <text evidence="2">Belongs to the YkuD family.</text>
</comment>
<dbReference type="GO" id="GO:0004180">
    <property type="term" value="F:carboxypeptidase activity"/>
    <property type="evidence" value="ECO:0007669"/>
    <property type="project" value="UniProtKB-ARBA"/>
</dbReference>